<sequence length="68" mass="8025">IFESEKTEVIVVSSTLIFALTIVLGFIIYVYIKWRQDQEDERVMNELRIVVNRAANKEKYTAFLPEDE</sequence>
<proteinExistence type="predicted"/>
<gene>
    <name evidence="2" type="ORF">Mgra_00009066</name>
</gene>
<keyword evidence="3" id="KW-1185">Reference proteome</keyword>
<evidence type="ECO:0000313" key="2">
    <source>
        <dbReference type="EMBL" id="KAF7629934.1"/>
    </source>
</evidence>
<keyword evidence="1" id="KW-0812">Transmembrane</keyword>
<comment type="caution">
    <text evidence="2">The sequence shown here is derived from an EMBL/GenBank/DDBJ whole genome shotgun (WGS) entry which is preliminary data.</text>
</comment>
<accession>A0A8S9ZDY5</accession>
<feature type="transmembrane region" description="Helical" evidence="1">
    <location>
        <begin position="12"/>
        <end position="32"/>
    </location>
</feature>
<name>A0A8S9ZDY5_9BILA</name>
<dbReference type="AlphaFoldDB" id="A0A8S9ZDY5"/>
<evidence type="ECO:0000256" key="1">
    <source>
        <dbReference type="SAM" id="Phobius"/>
    </source>
</evidence>
<dbReference type="EMBL" id="JABEBT010000135">
    <property type="protein sequence ID" value="KAF7629934.1"/>
    <property type="molecule type" value="Genomic_DNA"/>
</dbReference>
<reference evidence="2" key="1">
    <citation type="journal article" date="2020" name="Ecol. Evol.">
        <title>Genome structure and content of the rice root-knot nematode (Meloidogyne graminicola).</title>
        <authorList>
            <person name="Phan N.T."/>
            <person name="Danchin E.G.J."/>
            <person name="Klopp C."/>
            <person name="Perfus-Barbeoch L."/>
            <person name="Kozlowski D.K."/>
            <person name="Koutsovoulos G.D."/>
            <person name="Lopez-Roques C."/>
            <person name="Bouchez O."/>
            <person name="Zahm M."/>
            <person name="Besnard G."/>
            <person name="Bellafiore S."/>
        </authorList>
    </citation>
    <scope>NUCLEOTIDE SEQUENCE</scope>
    <source>
        <strain evidence="2">VN-18</strain>
    </source>
</reference>
<organism evidence="2 3">
    <name type="scientific">Meloidogyne graminicola</name>
    <dbReference type="NCBI Taxonomy" id="189291"/>
    <lineage>
        <taxon>Eukaryota</taxon>
        <taxon>Metazoa</taxon>
        <taxon>Ecdysozoa</taxon>
        <taxon>Nematoda</taxon>
        <taxon>Chromadorea</taxon>
        <taxon>Rhabditida</taxon>
        <taxon>Tylenchina</taxon>
        <taxon>Tylenchomorpha</taxon>
        <taxon>Tylenchoidea</taxon>
        <taxon>Meloidogynidae</taxon>
        <taxon>Meloidogyninae</taxon>
        <taxon>Meloidogyne</taxon>
    </lineage>
</organism>
<keyword evidence="1" id="KW-0472">Membrane</keyword>
<feature type="non-terminal residue" evidence="2">
    <location>
        <position position="1"/>
    </location>
</feature>
<dbReference type="OrthoDB" id="5890739at2759"/>
<evidence type="ECO:0000313" key="3">
    <source>
        <dbReference type="Proteomes" id="UP000605970"/>
    </source>
</evidence>
<keyword evidence="1" id="KW-1133">Transmembrane helix</keyword>
<dbReference type="Proteomes" id="UP000605970">
    <property type="component" value="Unassembled WGS sequence"/>
</dbReference>
<protein>
    <submittedName>
        <fullName evidence="2">Uncharacterized protein</fullName>
    </submittedName>
</protein>